<evidence type="ECO:0000313" key="1">
    <source>
        <dbReference type="EMBL" id="KAF2268275.1"/>
    </source>
</evidence>
<protein>
    <submittedName>
        <fullName evidence="1">Uncharacterized protein</fullName>
    </submittedName>
</protein>
<dbReference type="PANTHER" id="PTHR38790">
    <property type="entry name" value="2EXR DOMAIN-CONTAINING PROTEIN-RELATED"/>
    <property type="match status" value="1"/>
</dbReference>
<dbReference type="Proteomes" id="UP000800093">
    <property type="component" value="Unassembled WGS sequence"/>
</dbReference>
<dbReference type="PANTHER" id="PTHR38790:SF4">
    <property type="entry name" value="2EXR DOMAIN-CONTAINING PROTEIN"/>
    <property type="match status" value="1"/>
</dbReference>
<accession>A0A9P4N3C3</accession>
<dbReference type="EMBL" id="ML986587">
    <property type="protein sequence ID" value="KAF2268275.1"/>
    <property type="molecule type" value="Genomic_DNA"/>
</dbReference>
<dbReference type="OrthoDB" id="288942at2759"/>
<name>A0A9P4N3C3_9PLEO</name>
<evidence type="ECO:0000313" key="2">
    <source>
        <dbReference type="Proteomes" id="UP000800093"/>
    </source>
</evidence>
<dbReference type="AlphaFoldDB" id="A0A9P4N3C3"/>
<reference evidence="2" key="1">
    <citation type="journal article" date="2020" name="Stud. Mycol.">
        <title>101 Dothideomycetes genomes: A test case for predicting lifestyles and emergence of pathogens.</title>
        <authorList>
            <person name="Haridas S."/>
            <person name="Albert R."/>
            <person name="Binder M."/>
            <person name="Bloem J."/>
            <person name="LaButti K."/>
            <person name="Salamov A."/>
            <person name="Andreopoulos B."/>
            <person name="Baker S."/>
            <person name="Barry K."/>
            <person name="Bills G."/>
            <person name="Bluhm B."/>
            <person name="Cannon C."/>
            <person name="Castanera R."/>
            <person name="Culley D."/>
            <person name="Daum C."/>
            <person name="Ezra D."/>
            <person name="Gonzalez J."/>
            <person name="Henrissat B."/>
            <person name="Kuo A."/>
            <person name="Liang C."/>
            <person name="Lipzen A."/>
            <person name="Lutzoni F."/>
            <person name="Magnuson J."/>
            <person name="Mondo S."/>
            <person name="Nolan M."/>
            <person name="Ohm R."/>
            <person name="Pangilinan J."/>
            <person name="Park H.-J."/>
            <person name="Ramirez L."/>
            <person name="Alfaro M."/>
            <person name="Sun H."/>
            <person name="Tritt A."/>
            <person name="Yoshinaga Y."/>
            <person name="Zwiers L.-H."/>
            <person name="Turgeon B."/>
            <person name="Goodwin S."/>
            <person name="Spatafora J."/>
            <person name="Crous P."/>
            <person name="Grigoriev I."/>
        </authorList>
    </citation>
    <scope>NUCLEOTIDE SEQUENCE [LARGE SCALE GENOMIC DNA]</scope>
    <source>
        <strain evidence="2">CBS 304.66</strain>
    </source>
</reference>
<organism evidence="1 2">
    <name type="scientific">Lojkania enalia</name>
    <dbReference type="NCBI Taxonomy" id="147567"/>
    <lineage>
        <taxon>Eukaryota</taxon>
        <taxon>Fungi</taxon>
        <taxon>Dikarya</taxon>
        <taxon>Ascomycota</taxon>
        <taxon>Pezizomycotina</taxon>
        <taxon>Dothideomycetes</taxon>
        <taxon>Pleosporomycetidae</taxon>
        <taxon>Pleosporales</taxon>
        <taxon>Pleosporales incertae sedis</taxon>
        <taxon>Lojkania</taxon>
    </lineage>
</organism>
<sequence>MYYGRHVEPLAFSLADKPIAPQWLCPLFSKIPIEIREMVYEYAFIDCNSMPLDWNNPYRDHPITHHEGIDHGKHIPHSDISFNFLQTCRAVYLEAYQLPLLLNPFIVYRFGSLPSYDVTRPRFVQLAPWQFALIQRLDISLQQIALEGDQLAKYLKIWKAKERHEGALVAPRFYQESRNTYPGVIIQSFNFGIIPYHNPLEDSVAISLKNKRTFYSRNRSSYPVVSTARAMIARPLTHLTLRLSRTDWRTWTDSDMGDPTRELGLDPAFGDGGSGVTERPTAARMQYLAAERRANRWPGQQPNDDGTSSYRYISGWGAEIAKLPDLKTLELVLETFDTKKLQLETVADCAKTWIFPLEGTQHQLVWDGKIEALRYQCYDESSTLTNGTQRVLQQISSPPYSPTVEWTEVRIIRFRRRKVQ</sequence>
<keyword evidence="2" id="KW-1185">Reference proteome</keyword>
<proteinExistence type="predicted"/>
<gene>
    <name evidence="1" type="ORF">CC78DRAFT_589291</name>
</gene>
<comment type="caution">
    <text evidence="1">The sequence shown here is derived from an EMBL/GenBank/DDBJ whole genome shotgun (WGS) entry which is preliminary data.</text>
</comment>